<reference evidence="1" key="1">
    <citation type="submission" date="2022-08" db="EMBL/GenBank/DDBJ databases">
        <title>Genome Sequence of Lecanicillium fungicola.</title>
        <authorList>
            <person name="Buettner E."/>
        </authorList>
    </citation>
    <scope>NUCLEOTIDE SEQUENCE</scope>
    <source>
        <strain evidence="1">Babe33</strain>
    </source>
</reference>
<proteinExistence type="predicted"/>
<protein>
    <submittedName>
        <fullName evidence="1">Uncharacterized protein</fullName>
    </submittedName>
</protein>
<evidence type="ECO:0000313" key="2">
    <source>
        <dbReference type="Proteomes" id="UP001143910"/>
    </source>
</evidence>
<sequence length="435" mass="47573">MTSDAAKATTANGTTLDSTNGNITNANTANSNITATNTANSTPIAANTSNDESSSSEGSPPQDCLSLVLDNMTAQLTTFKHFLATPTMDATLRNKLHNSNGLPDKNIAALASKAVDVLHEVQLMLQPAQLILADHFLGYESSKCLVAAVSLRVPDLLAEHGLMSLGQLADAAGARPDRLGQVMRLLHSNGIFQGDPDTGMYKNNFRSELLLSDHWTQWHNWVELYGNQFYDIARGIPASLRADTTRSAAQHNYDTDEDMFTYFRSKGGGGGGLVAALVRGNPSLRAGIFDLPAVIEHTRPFFQDGGKYADIAGRVAQENLIGGDFFAHVPSHEAYVIKWCLHDWLDPDAIKILSNIRRAIVPGEGSRLIVLESIMTGGEMGRLSRYGDINMMMTAKGLERTMQDWYRLARDSGWKIRKVHTLRNAWVSAIDMRPE</sequence>
<accession>A0ACC1NEI5</accession>
<dbReference type="Proteomes" id="UP001143910">
    <property type="component" value="Unassembled WGS sequence"/>
</dbReference>
<dbReference type="EMBL" id="JANJQO010000534">
    <property type="protein sequence ID" value="KAJ2976839.1"/>
    <property type="molecule type" value="Genomic_DNA"/>
</dbReference>
<keyword evidence="2" id="KW-1185">Reference proteome</keyword>
<comment type="caution">
    <text evidence="1">The sequence shown here is derived from an EMBL/GenBank/DDBJ whole genome shotgun (WGS) entry which is preliminary data.</text>
</comment>
<gene>
    <name evidence="1" type="ORF">NQ176_g4711</name>
</gene>
<organism evidence="1 2">
    <name type="scientific">Zarea fungicola</name>
    <dbReference type="NCBI Taxonomy" id="93591"/>
    <lineage>
        <taxon>Eukaryota</taxon>
        <taxon>Fungi</taxon>
        <taxon>Dikarya</taxon>
        <taxon>Ascomycota</taxon>
        <taxon>Pezizomycotina</taxon>
        <taxon>Sordariomycetes</taxon>
        <taxon>Hypocreomycetidae</taxon>
        <taxon>Hypocreales</taxon>
        <taxon>Cordycipitaceae</taxon>
        <taxon>Zarea</taxon>
    </lineage>
</organism>
<evidence type="ECO:0000313" key="1">
    <source>
        <dbReference type="EMBL" id="KAJ2976839.1"/>
    </source>
</evidence>
<name>A0ACC1NEI5_9HYPO</name>